<dbReference type="PANTHER" id="PTHR10291">
    <property type="entry name" value="DEHYDRODOLICHYL DIPHOSPHATE SYNTHASE FAMILY MEMBER"/>
    <property type="match status" value="1"/>
</dbReference>
<feature type="binding site" evidence="2">
    <location>
        <position position="195"/>
    </location>
    <ligand>
        <name>Mg(2+)</name>
        <dbReference type="ChEBI" id="CHEBI:18420"/>
    </ligand>
</feature>
<reference evidence="3 4" key="1">
    <citation type="journal article" date="2016" name="Nat. Commun.">
        <title>Thousands of microbial genomes shed light on interconnected biogeochemical processes in an aquifer system.</title>
        <authorList>
            <person name="Anantharaman K."/>
            <person name="Brown C.T."/>
            <person name="Hug L.A."/>
            <person name="Sharon I."/>
            <person name="Castelle C.J."/>
            <person name="Probst A.J."/>
            <person name="Thomas B.C."/>
            <person name="Singh A."/>
            <person name="Wilkins M.J."/>
            <person name="Karaoz U."/>
            <person name="Brodie E.L."/>
            <person name="Williams K.H."/>
            <person name="Hubbard S.S."/>
            <person name="Banfield J.F."/>
        </authorList>
    </citation>
    <scope>NUCLEOTIDE SEQUENCE [LARGE SCALE GENOMIC DNA]</scope>
</reference>
<comment type="caution">
    <text evidence="3">The sequence shown here is derived from an EMBL/GenBank/DDBJ whole genome shotgun (WGS) entry which is preliminary data.</text>
</comment>
<evidence type="ECO:0000256" key="1">
    <source>
        <dbReference type="ARBA" id="ARBA00022679"/>
    </source>
</evidence>
<dbReference type="GO" id="GO:0000287">
    <property type="term" value="F:magnesium ion binding"/>
    <property type="evidence" value="ECO:0007669"/>
    <property type="project" value="UniProtKB-UniRule"/>
</dbReference>
<dbReference type="InterPro" id="IPR036424">
    <property type="entry name" value="UPP_synth-like_sf"/>
</dbReference>
<gene>
    <name evidence="3" type="ORF">A2113_02390</name>
</gene>
<dbReference type="GO" id="GO:0045547">
    <property type="term" value="F:ditrans,polycis-polyprenyl diphosphate synthase [(2E,6E)-farnesyl diphosphate specific] activity"/>
    <property type="evidence" value="ECO:0007669"/>
    <property type="project" value="TreeGrafter"/>
</dbReference>
<feature type="binding site" evidence="2">
    <location>
        <position position="14"/>
    </location>
    <ligand>
        <name>Mg(2+)</name>
        <dbReference type="ChEBI" id="CHEBI:18420"/>
    </ligand>
</feature>
<feature type="binding site" evidence="2">
    <location>
        <position position="19"/>
    </location>
    <ligand>
        <name>substrate</name>
    </ligand>
</feature>
<dbReference type="GO" id="GO:0016094">
    <property type="term" value="P:polyprenol biosynthetic process"/>
    <property type="evidence" value="ECO:0007669"/>
    <property type="project" value="TreeGrafter"/>
</dbReference>
<keyword evidence="1 2" id="KW-0808">Transferase</keyword>
<dbReference type="NCBIfam" id="TIGR00055">
    <property type="entry name" value="uppS"/>
    <property type="match status" value="1"/>
</dbReference>
<evidence type="ECO:0000313" key="4">
    <source>
        <dbReference type="Proteomes" id="UP000176299"/>
    </source>
</evidence>
<proteinExistence type="inferred from homology"/>
<dbReference type="InterPro" id="IPR018520">
    <property type="entry name" value="UPP_synth-like_CS"/>
</dbReference>
<dbReference type="EMBL" id="MHCN01000001">
    <property type="protein sequence ID" value="OGY22710.1"/>
    <property type="molecule type" value="Genomic_DNA"/>
</dbReference>
<accession>A0A1G1W536</accession>
<dbReference type="InterPro" id="IPR001441">
    <property type="entry name" value="UPP_synth-like"/>
</dbReference>
<feature type="active site" description="Proton acceptor" evidence="2">
    <location>
        <position position="62"/>
    </location>
</feature>
<dbReference type="Pfam" id="PF01255">
    <property type="entry name" value="Prenyltransf"/>
    <property type="match status" value="1"/>
</dbReference>
<dbReference type="EC" id="2.5.1.-" evidence="2"/>
<feature type="binding site" evidence="2">
    <location>
        <begin position="15"/>
        <end position="18"/>
    </location>
    <ligand>
        <name>substrate</name>
    </ligand>
</feature>
<protein>
    <recommendedName>
        <fullName evidence="2">Isoprenyl transferase</fullName>
        <ecNumber evidence="2">2.5.1.-</ecNumber>
    </recommendedName>
</protein>
<evidence type="ECO:0000313" key="3">
    <source>
        <dbReference type="EMBL" id="OGY22710.1"/>
    </source>
</evidence>
<dbReference type="HAMAP" id="MF_01139">
    <property type="entry name" value="ISPT"/>
    <property type="match status" value="1"/>
</dbReference>
<keyword evidence="2" id="KW-0460">Magnesium</keyword>
<comment type="similarity">
    <text evidence="2">Belongs to the UPP synthase family.</text>
</comment>
<feature type="binding site" evidence="2">
    <location>
        <position position="31"/>
    </location>
    <ligand>
        <name>substrate</name>
    </ligand>
</feature>
<comment type="subunit">
    <text evidence="2">Homodimer.</text>
</comment>
<comment type="cofactor">
    <cofactor evidence="2">
        <name>Mg(2+)</name>
        <dbReference type="ChEBI" id="CHEBI:18420"/>
    </cofactor>
    <text evidence="2">Binds 2 magnesium ions per subunit.</text>
</comment>
<dbReference type="CDD" id="cd00475">
    <property type="entry name" value="Cis_IPPS"/>
    <property type="match status" value="1"/>
</dbReference>
<feature type="binding site" evidence="2">
    <location>
        <begin position="59"/>
        <end position="61"/>
    </location>
    <ligand>
        <name>substrate</name>
    </ligand>
</feature>
<feature type="binding site" evidence="2">
    <location>
        <position position="176"/>
    </location>
    <ligand>
        <name>substrate</name>
    </ligand>
</feature>
<comment type="caution">
    <text evidence="2">Lacks conserved residue(s) required for the propagation of feature annotation.</text>
</comment>
<evidence type="ECO:0000256" key="2">
    <source>
        <dbReference type="HAMAP-Rule" id="MF_01139"/>
    </source>
</evidence>
<name>A0A1G1W536_9BACT</name>
<dbReference type="SUPFAM" id="SSF64005">
    <property type="entry name" value="Undecaprenyl diphosphate synthase"/>
    <property type="match status" value="1"/>
</dbReference>
<feature type="binding site" evidence="2">
    <location>
        <begin position="182"/>
        <end position="184"/>
    </location>
    <ligand>
        <name>substrate</name>
    </ligand>
</feature>
<dbReference type="Proteomes" id="UP000176299">
    <property type="component" value="Unassembled WGS sequence"/>
</dbReference>
<feature type="active site" evidence="2">
    <location>
        <position position="14"/>
    </location>
</feature>
<dbReference type="PROSITE" id="PS01066">
    <property type="entry name" value="UPP_SYNTHASE"/>
    <property type="match status" value="1"/>
</dbReference>
<dbReference type="STRING" id="1802591.A2113_02390"/>
<feature type="binding site" evidence="2">
    <location>
        <position position="66"/>
    </location>
    <ligand>
        <name>substrate</name>
    </ligand>
</feature>
<dbReference type="PANTHER" id="PTHR10291:SF0">
    <property type="entry name" value="DEHYDRODOLICHYL DIPHOSPHATE SYNTHASE 2"/>
    <property type="match status" value="1"/>
</dbReference>
<sequence length="227" mass="25680">MNKYSPCHVAIIMDGNRRWAADRGLSTNKGHQAGADTLEAVVKTAIKFGIKYLTVYALSAENLRGRSRLEISFLFSLLEKGVKERLSTLEENGVQVRYIGDLTALPVNVQNALTQAEQKLSKNKRLTLIIALNYGGRKEIVQAVRNIKKKINKISEGDIANNLYTVGIPDPDLIIRTGGQMRLSNFLLWQSSYSELYFTDTLWPDFSEKEFMLALESYSQRVRNFGR</sequence>
<comment type="function">
    <text evidence="2">Catalyzes the condensation of isopentenyl diphosphate (IPP) with allylic pyrophosphates generating different type of terpenoids.</text>
</comment>
<dbReference type="AlphaFoldDB" id="A0A1G1W536"/>
<dbReference type="Gene3D" id="3.40.1180.10">
    <property type="entry name" value="Decaprenyl diphosphate synthase-like"/>
    <property type="match status" value="1"/>
</dbReference>
<organism evidence="3 4">
    <name type="scientific">Candidatus Woykebacteria bacterium GWA1_44_8</name>
    <dbReference type="NCBI Taxonomy" id="1802591"/>
    <lineage>
        <taxon>Bacteria</taxon>
        <taxon>Candidatus Woykeibacteriota</taxon>
    </lineage>
</organism>
<keyword evidence="2" id="KW-0479">Metal-binding</keyword>